<evidence type="ECO:0000256" key="2">
    <source>
        <dbReference type="ARBA" id="ARBA00023002"/>
    </source>
</evidence>
<gene>
    <name evidence="4" type="ORF">DHEL01_v212127</name>
</gene>
<evidence type="ECO:0000313" key="4">
    <source>
        <dbReference type="EMBL" id="POS69479.1"/>
    </source>
</evidence>
<dbReference type="InterPro" id="IPR020843">
    <property type="entry name" value="ER"/>
</dbReference>
<dbReference type="OrthoDB" id="48317at2759"/>
<keyword evidence="5" id="KW-1185">Reference proteome</keyword>
<dbReference type="InterPro" id="IPR011032">
    <property type="entry name" value="GroES-like_sf"/>
</dbReference>
<dbReference type="SUPFAM" id="SSF51735">
    <property type="entry name" value="NAD(P)-binding Rossmann-fold domains"/>
    <property type="match status" value="1"/>
</dbReference>
<dbReference type="EMBL" id="MAVT02002242">
    <property type="protein sequence ID" value="POS69479.1"/>
    <property type="molecule type" value="Genomic_DNA"/>
</dbReference>
<dbReference type="GO" id="GO:0016651">
    <property type="term" value="F:oxidoreductase activity, acting on NAD(P)H"/>
    <property type="evidence" value="ECO:0007669"/>
    <property type="project" value="InterPro"/>
</dbReference>
<dbReference type="Pfam" id="PF08240">
    <property type="entry name" value="ADH_N"/>
    <property type="match status" value="1"/>
</dbReference>
<reference evidence="4" key="1">
    <citation type="submission" date="2017-09" db="EMBL/GenBank/DDBJ databases">
        <title>Polyketide synthases of a Diaporthe helianthi virulent isolate.</title>
        <authorList>
            <person name="Baroncelli R."/>
        </authorList>
    </citation>
    <scope>NUCLEOTIDE SEQUENCE [LARGE SCALE GENOMIC DNA]</scope>
    <source>
        <strain evidence="4">7/96</strain>
    </source>
</reference>
<dbReference type="Proteomes" id="UP000094444">
    <property type="component" value="Unassembled WGS sequence"/>
</dbReference>
<name>A0A2P5HGV5_DIAHE</name>
<organism evidence="4 5">
    <name type="scientific">Diaporthe helianthi</name>
    <dbReference type="NCBI Taxonomy" id="158607"/>
    <lineage>
        <taxon>Eukaryota</taxon>
        <taxon>Fungi</taxon>
        <taxon>Dikarya</taxon>
        <taxon>Ascomycota</taxon>
        <taxon>Pezizomycotina</taxon>
        <taxon>Sordariomycetes</taxon>
        <taxon>Sordariomycetidae</taxon>
        <taxon>Diaporthales</taxon>
        <taxon>Diaporthaceae</taxon>
        <taxon>Diaporthe</taxon>
    </lineage>
</organism>
<dbReference type="Gene3D" id="3.40.50.720">
    <property type="entry name" value="NAD(P)-binding Rossmann-like Domain"/>
    <property type="match status" value="2"/>
</dbReference>
<accession>A0A2P5HGV5</accession>
<dbReference type="Gene3D" id="3.90.180.10">
    <property type="entry name" value="Medium-chain alcohol dehydrogenases, catalytic domain"/>
    <property type="match status" value="2"/>
</dbReference>
<evidence type="ECO:0000256" key="1">
    <source>
        <dbReference type="ARBA" id="ARBA00008072"/>
    </source>
</evidence>
<comment type="similarity">
    <text evidence="1">Belongs to the zinc-containing alcohol dehydrogenase family.</text>
</comment>
<feature type="domain" description="Enoyl reductase (ER)" evidence="3">
    <location>
        <begin position="11"/>
        <end position="243"/>
    </location>
</feature>
<proteinExistence type="inferred from homology"/>
<sequence>MTKAYVAKCKGGEFALIDVSSPKPKAGEVSIRNKAVALNPVDWKKHQFGIMVDSWPSVFGADIAGVVESVGEGVEDFLPGDEVFSLAGHENRAGGFQEVSTVPSHFVARKPPSLSFEEAASLPVLVIGGGSGVGATAVQLLRLSEPSLQILATASQSHHSQLVSLGATACINRDSSDIVSDIMTASTFDVTGGKQAMSALGKLTRDGDFKPPLNVEIVGHGLESIGDGLEKLRSGVSRTKLIITL</sequence>
<evidence type="ECO:0000313" key="5">
    <source>
        <dbReference type="Proteomes" id="UP000094444"/>
    </source>
</evidence>
<dbReference type="InterPro" id="IPR036291">
    <property type="entry name" value="NAD(P)-bd_dom_sf"/>
</dbReference>
<dbReference type="InterPro" id="IPR013154">
    <property type="entry name" value="ADH-like_N"/>
</dbReference>
<protein>
    <recommendedName>
        <fullName evidence="3">Enoyl reductase (ER) domain-containing protein</fullName>
    </recommendedName>
</protein>
<evidence type="ECO:0000259" key="3">
    <source>
        <dbReference type="SMART" id="SM00829"/>
    </source>
</evidence>
<dbReference type="AlphaFoldDB" id="A0A2P5HGV5"/>
<keyword evidence="2" id="KW-0560">Oxidoreductase</keyword>
<dbReference type="PANTHER" id="PTHR45348">
    <property type="entry name" value="HYPOTHETICAL OXIDOREDUCTASE (EUROFUNG)"/>
    <property type="match status" value="1"/>
</dbReference>
<dbReference type="PANTHER" id="PTHR45348:SF2">
    <property type="entry name" value="ZINC-TYPE ALCOHOL DEHYDROGENASE-LIKE PROTEIN C2E1P3.01"/>
    <property type="match status" value="1"/>
</dbReference>
<dbReference type="SUPFAM" id="SSF50129">
    <property type="entry name" value="GroES-like"/>
    <property type="match status" value="1"/>
</dbReference>
<dbReference type="STRING" id="158607.A0A2P5HGV5"/>
<dbReference type="InParanoid" id="A0A2P5HGV5"/>
<dbReference type="InterPro" id="IPR047122">
    <property type="entry name" value="Trans-enoyl_RdTase-like"/>
</dbReference>
<dbReference type="SMART" id="SM00829">
    <property type="entry name" value="PKS_ER"/>
    <property type="match status" value="1"/>
</dbReference>
<comment type="caution">
    <text evidence="4">The sequence shown here is derived from an EMBL/GenBank/DDBJ whole genome shotgun (WGS) entry which is preliminary data.</text>
</comment>